<evidence type="ECO:0000256" key="1">
    <source>
        <dbReference type="SAM" id="MobiDB-lite"/>
    </source>
</evidence>
<evidence type="ECO:0000313" key="2">
    <source>
        <dbReference type="EMBL" id="KAI9638552.1"/>
    </source>
</evidence>
<gene>
    <name evidence="2" type="ORF">MKK02DRAFT_31972</name>
</gene>
<dbReference type="Proteomes" id="UP001164286">
    <property type="component" value="Unassembled WGS sequence"/>
</dbReference>
<sequence length="1014" mass="113878">MSHVPTPNERETGVNRLPREIWILVLEHLRRPIPAPLSAPDRSLLRQPYLAASSTLFQEICIPLLWRHVVTDDFAYFLFRCRRQPWRNRCRLIEKLYIEYQSEDKTIPYPLLLEHGLSGWSTVGHTSDREQARKLNDCAAQLAGITHELEKTVEQDTRVIFPRLRVVAVSSIYGHSNLWAEYEEKDRDAGGDPDPHLIDCLQHWGRFMATSDITHWCLRQTRGPVSILPISRRALTGQYRPQFNVHFGSEPDLLALRIGHFTRWISDIPVTSDWHPIYENVMASLARLVEIRTERFLESKKDTINIEVCLSTDSIGRRGRPYRPDRSSLVPRLEDVAASTPGGDAARLTVATQRAIAEKIGTTCQTTLRRYSRLKDEIRFLASHFDEPRDQTETSFARTIDSLKWSFLHSSSASLPSPPPLWEIVVAQLLRPAPPALSCPPRHDLRQLDLCAIGRVNHMFNALATPLLYRTPITDNLPLFLGHVPSWSSQKVEAMRRCSSLRIEYHEEDATIPYHTLLNHGKAYYWDRVGATSKIGEALLLAKCHVELLALRTALSDLARLARRRTLRLWTSRRRDESASKPQAVKSSAEAAGGTDGGAAARGDAKPCEACGSGGSPYDDTTTGGRPTAYAEDAVDTYFTTCDVRSPYPDLGPIVASFEPDLCAIAGVSKAFQQICSPLLYKVVATDRMHQFIGGIHMKSPSHRRSLSQCQSLYIEFEDALPILSYEELLQRGGSYCWKRLCPTPEEAEYLSSYAQEGRGKELFETLNWLGVVAGETPRKLLPNLTTVAIGAIYGRQQGLWARVDAQYPGEERLPQIRDVWHAIVNESNIKHLCLNDPESPLGLATLTRSVNKLGFKIRPTCHTVHFDKDIKVLPTELGRTFRWVADGGPSAEWEPLYVMAKRSLQGYHDARIRGNYRTKLDAIKVEIFGSTPRMGPAHPRDPLPLRDIAAGIPGVSAAEISTETQRAIASATGARWTKIMRDGGRPDDTVTWRASVDTPACEACGHRPFISET</sequence>
<feature type="region of interest" description="Disordered" evidence="1">
    <location>
        <begin position="572"/>
        <end position="601"/>
    </location>
</feature>
<keyword evidence="3" id="KW-1185">Reference proteome</keyword>
<proteinExistence type="predicted"/>
<evidence type="ECO:0000313" key="3">
    <source>
        <dbReference type="Proteomes" id="UP001164286"/>
    </source>
</evidence>
<comment type="caution">
    <text evidence="2">The sequence shown here is derived from an EMBL/GenBank/DDBJ whole genome shotgun (WGS) entry which is preliminary data.</text>
</comment>
<accession>A0AA38HC01</accession>
<dbReference type="AlphaFoldDB" id="A0AA38HC01"/>
<feature type="compositionally biased region" description="Low complexity" evidence="1">
    <location>
        <begin position="589"/>
        <end position="601"/>
    </location>
</feature>
<dbReference type="EMBL" id="JAKWFO010000003">
    <property type="protein sequence ID" value="KAI9638552.1"/>
    <property type="molecule type" value="Genomic_DNA"/>
</dbReference>
<reference evidence="2" key="1">
    <citation type="journal article" date="2022" name="G3 (Bethesda)">
        <title>High quality genome of the basidiomycete yeast Dioszegia hungarica PDD-24b-2 isolated from cloud water.</title>
        <authorList>
            <person name="Jarrige D."/>
            <person name="Haridas S."/>
            <person name="Bleykasten-Grosshans C."/>
            <person name="Joly M."/>
            <person name="Nadalig T."/>
            <person name="Sancelme M."/>
            <person name="Vuilleumier S."/>
            <person name="Grigoriev I.V."/>
            <person name="Amato P."/>
            <person name="Bringel F."/>
        </authorList>
    </citation>
    <scope>NUCLEOTIDE SEQUENCE</scope>
    <source>
        <strain evidence="2">PDD-24b-2</strain>
    </source>
</reference>
<dbReference type="GeneID" id="77727620"/>
<protein>
    <submittedName>
        <fullName evidence="2">Uncharacterized protein</fullName>
    </submittedName>
</protein>
<organism evidence="2 3">
    <name type="scientific">Dioszegia hungarica</name>
    <dbReference type="NCBI Taxonomy" id="4972"/>
    <lineage>
        <taxon>Eukaryota</taxon>
        <taxon>Fungi</taxon>
        <taxon>Dikarya</taxon>
        <taxon>Basidiomycota</taxon>
        <taxon>Agaricomycotina</taxon>
        <taxon>Tremellomycetes</taxon>
        <taxon>Tremellales</taxon>
        <taxon>Bulleribasidiaceae</taxon>
        <taxon>Dioszegia</taxon>
    </lineage>
</organism>
<name>A0AA38HC01_9TREE</name>
<dbReference type="RefSeq" id="XP_052948329.1">
    <property type="nucleotide sequence ID" value="XM_053088415.1"/>
</dbReference>